<organism evidence="2 3">
    <name type="scientific">Desulfarculus baarsii (strain ATCC 33931 / DSM 2075 / LMG 7858 / VKM B-1802 / 2st14)</name>
    <dbReference type="NCBI Taxonomy" id="644282"/>
    <lineage>
        <taxon>Bacteria</taxon>
        <taxon>Pseudomonadati</taxon>
        <taxon>Thermodesulfobacteriota</taxon>
        <taxon>Desulfarculia</taxon>
        <taxon>Desulfarculales</taxon>
        <taxon>Desulfarculaceae</taxon>
        <taxon>Desulfarculus</taxon>
    </lineage>
</organism>
<gene>
    <name evidence="2" type="ordered locus">Deba_0979</name>
</gene>
<reference evidence="2 3" key="1">
    <citation type="journal article" date="2010" name="Stand. Genomic Sci.">
        <title>Complete genome sequence of Desulfarculus baarsii type strain (2st14).</title>
        <authorList>
            <person name="Sun H."/>
            <person name="Spring S."/>
            <person name="Lapidus A."/>
            <person name="Davenport K."/>
            <person name="Del Rio T.G."/>
            <person name="Tice H."/>
            <person name="Nolan M."/>
            <person name="Copeland A."/>
            <person name="Cheng J.F."/>
            <person name="Lucas S."/>
            <person name="Tapia R."/>
            <person name="Goodwin L."/>
            <person name="Pitluck S."/>
            <person name="Ivanova N."/>
            <person name="Pagani I."/>
            <person name="Mavromatis K."/>
            <person name="Ovchinnikova G."/>
            <person name="Pati A."/>
            <person name="Chen A."/>
            <person name="Palaniappan K."/>
            <person name="Hauser L."/>
            <person name="Chang Y.J."/>
            <person name="Jeffries C.D."/>
            <person name="Detter J.C."/>
            <person name="Han C."/>
            <person name="Rohde M."/>
            <person name="Brambilla E."/>
            <person name="Goker M."/>
            <person name="Woyke T."/>
            <person name="Bristow J."/>
            <person name="Eisen J.A."/>
            <person name="Markowitz V."/>
            <person name="Hugenholtz P."/>
            <person name="Kyrpides N.C."/>
            <person name="Klenk H.P."/>
            <person name="Land M."/>
        </authorList>
    </citation>
    <scope>NUCLEOTIDE SEQUENCE [LARGE SCALE GENOMIC DNA]</scope>
    <source>
        <strain evidence="3">ATCC 33931 / DSM 2075 / LMG 7858 / VKM B-1802 / 2st14</strain>
    </source>
</reference>
<sequence>MRFIALISLLATAVLAWSGAAAMTAEEMQRLRKAGVSEVNIQKMLELERLQGQGAVTEQDGQVVYRAGQGNAARRQANQAHERWKEEKSLEAVGGMVIDARPDAAAQGSTQPQGATTGQ</sequence>
<dbReference type="Proteomes" id="UP000009047">
    <property type="component" value="Chromosome"/>
</dbReference>
<dbReference type="OrthoDB" id="9915141at2"/>
<dbReference type="EMBL" id="CP002085">
    <property type="protein sequence ID" value="ADK84349.1"/>
    <property type="molecule type" value="Genomic_DNA"/>
</dbReference>
<keyword evidence="3" id="KW-1185">Reference proteome</keyword>
<keyword evidence="1" id="KW-0732">Signal</keyword>
<evidence type="ECO:0000313" key="3">
    <source>
        <dbReference type="Proteomes" id="UP000009047"/>
    </source>
</evidence>
<name>E1QFL3_DESB2</name>
<evidence type="ECO:0000256" key="1">
    <source>
        <dbReference type="SAM" id="SignalP"/>
    </source>
</evidence>
<protein>
    <submittedName>
        <fullName evidence="2">Uncharacterized protein</fullName>
    </submittedName>
</protein>
<dbReference type="RefSeq" id="WP_013257803.1">
    <property type="nucleotide sequence ID" value="NC_014365.1"/>
</dbReference>
<proteinExistence type="predicted"/>
<feature type="chain" id="PRO_5003150352" evidence="1">
    <location>
        <begin position="23"/>
        <end position="119"/>
    </location>
</feature>
<evidence type="ECO:0000313" key="2">
    <source>
        <dbReference type="EMBL" id="ADK84349.1"/>
    </source>
</evidence>
<dbReference type="HOGENOM" id="CLU_2057571_0_0_7"/>
<feature type="signal peptide" evidence="1">
    <location>
        <begin position="1"/>
        <end position="22"/>
    </location>
</feature>
<dbReference type="KEGG" id="dbr:Deba_0979"/>
<accession>E1QFL3</accession>
<dbReference type="AlphaFoldDB" id="E1QFL3"/>